<name>A0A444JM04_9GAMM</name>
<organism evidence="1 2">
    <name type="scientific">Photobacterium chitinilyticum</name>
    <dbReference type="NCBI Taxonomy" id="2485123"/>
    <lineage>
        <taxon>Bacteria</taxon>
        <taxon>Pseudomonadati</taxon>
        <taxon>Pseudomonadota</taxon>
        <taxon>Gammaproteobacteria</taxon>
        <taxon>Vibrionales</taxon>
        <taxon>Vibrionaceae</taxon>
        <taxon>Photobacterium</taxon>
    </lineage>
</organism>
<gene>
    <name evidence="1" type="ORF">EDI28_18700</name>
</gene>
<comment type="caution">
    <text evidence="1">The sequence shown here is derived from an EMBL/GenBank/DDBJ whole genome shotgun (WGS) entry which is preliminary data.</text>
</comment>
<keyword evidence="2" id="KW-1185">Reference proteome</keyword>
<dbReference type="Proteomes" id="UP000287563">
    <property type="component" value="Unassembled WGS sequence"/>
</dbReference>
<dbReference type="EMBL" id="RJLM01000009">
    <property type="protein sequence ID" value="RWX53968.1"/>
    <property type="molecule type" value="Genomic_DNA"/>
</dbReference>
<sequence>MRLSIQGEMNIEVDGEPIHLVAQDDCISLALNRLATLAVVARVLSRLPRTLNTRASLSQLTAICPSIVITVGEETILQIQRREGVISSIWHHKFAFVNKKLWLRDGFSFLRCYFR</sequence>
<reference evidence="1 2" key="1">
    <citation type="submission" date="2018-11" db="EMBL/GenBank/DDBJ databases">
        <title>Photobacterium sp. BEI247 sp. nov., a marine bacterium isolated from Yongle Blue Hole in the South China Sea.</title>
        <authorList>
            <person name="Wang X."/>
        </authorList>
    </citation>
    <scope>NUCLEOTIDE SEQUENCE [LARGE SCALE GENOMIC DNA]</scope>
    <source>
        <strain evidence="2">BEI247</strain>
    </source>
</reference>
<dbReference type="RefSeq" id="WP_128785382.1">
    <property type="nucleotide sequence ID" value="NZ_RJLM01000009.1"/>
</dbReference>
<accession>A0A444JM04</accession>
<dbReference type="AlphaFoldDB" id="A0A444JM04"/>
<protein>
    <submittedName>
        <fullName evidence="1">Uncharacterized protein</fullName>
    </submittedName>
</protein>
<evidence type="ECO:0000313" key="1">
    <source>
        <dbReference type="EMBL" id="RWX53968.1"/>
    </source>
</evidence>
<proteinExistence type="predicted"/>
<evidence type="ECO:0000313" key="2">
    <source>
        <dbReference type="Proteomes" id="UP000287563"/>
    </source>
</evidence>
<dbReference type="OrthoDB" id="5816425at2"/>